<feature type="transmembrane region" description="Helical" evidence="1">
    <location>
        <begin position="411"/>
        <end position="444"/>
    </location>
</feature>
<dbReference type="PANTHER" id="PTHR35342:SF5">
    <property type="entry name" value="TRICARBOXYLIC TRANSPORT PROTEIN"/>
    <property type="match status" value="1"/>
</dbReference>
<evidence type="ECO:0000259" key="2">
    <source>
        <dbReference type="Pfam" id="PF01970"/>
    </source>
</evidence>
<feature type="transmembrane region" description="Helical" evidence="1">
    <location>
        <begin position="387"/>
        <end position="404"/>
    </location>
</feature>
<feature type="transmembrane region" description="Helical" evidence="1">
    <location>
        <begin position="352"/>
        <end position="375"/>
    </location>
</feature>
<feature type="transmembrane region" description="Helical" evidence="1">
    <location>
        <begin position="135"/>
        <end position="158"/>
    </location>
</feature>
<feature type="transmembrane region" description="Helical" evidence="1">
    <location>
        <begin position="7"/>
        <end position="26"/>
    </location>
</feature>
<evidence type="ECO:0000256" key="1">
    <source>
        <dbReference type="SAM" id="Phobius"/>
    </source>
</evidence>
<comment type="caution">
    <text evidence="3">The sequence shown here is derived from an EMBL/GenBank/DDBJ whole genome shotgun (WGS) entry which is preliminary data.</text>
</comment>
<dbReference type="Proteomes" id="UP001148313">
    <property type="component" value="Unassembled WGS sequence"/>
</dbReference>
<evidence type="ECO:0000313" key="4">
    <source>
        <dbReference type="Proteomes" id="UP001148313"/>
    </source>
</evidence>
<feature type="transmembrane region" description="Helical" evidence="1">
    <location>
        <begin position="467"/>
        <end position="487"/>
    </location>
</feature>
<protein>
    <submittedName>
        <fullName evidence="3">Tripartite tricarboxylate transporter permease</fullName>
    </submittedName>
</protein>
<reference evidence="3" key="1">
    <citation type="submission" date="2022-11" db="EMBL/GenBank/DDBJ databases">
        <title>Hoeflea poritis sp. nov., isolated from scleractinian coral Porites lutea.</title>
        <authorList>
            <person name="Zhang G."/>
            <person name="Wei Q."/>
            <person name="Cai L."/>
        </authorList>
    </citation>
    <scope>NUCLEOTIDE SEQUENCE</scope>
    <source>
        <strain evidence="3">E7-10</strain>
    </source>
</reference>
<feature type="transmembrane region" description="Helical" evidence="1">
    <location>
        <begin position="32"/>
        <end position="52"/>
    </location>
</feature>
<dbReference type="InterPro" id="IPR002823">
    <property type="entry name" value="DUF112_TM"/>
</dbReference>
<feature type="transmembrane region" description="Helical" evidence="1">
    <location>
        <begin position="196"/>
        <end position="214"/>
    </location>
</feature>
<name>A0ABT4VWC9_9HYPH</name>
<dbReference type="Pfam" id="PF01970">
    <property type="entry name" value="TctA"/>
    <property type="match status" value="1"/>
</dbReference>
<evidence type="ECO:0000313" key="3">
    <source>
        <dbReference type="EMBL" id="MDA4848362.1"/>
    </source>
</evidence>
<sequence length="498" mass="51910">MELFYSALGLFNSPTVFVALLIGGIWGTVAGVLPGMGTVAALIIALPFTFAMPTESAMALFMAIYVTSVYGGSISAILINTPGTPQSAATVLDGYPMAQAGKADLAIGWATLASFIGGIFSLIILIVAAPALARVSVAFGPSAIFAIVLFALTCIAWLSSGSMAKGLLGGVLGLFLTTVGQDNYTGMTRFSFGSDIMRGGFTLIPILIGLFALSEVYHRALLQGTHRTGAEMNVGFRLPPLSDVIARWKELLRACSIGTFIGILPGTGAMAATFVSYTAAKKFSPNRDKLGTGEPDGLIASEASNNAVTGGALIPTMALGIPGDGGTLVLLGVLTIKGIVPGFDLVNNNPHILTAAFMMVLLANIIMFGTGMLSARLFERLLRVPEPILMGLILLFSLVGAFVVRGNPVDLIVCVVAGAVGVLLRLARYPIAPIVIGVALGFIFEEKLRQGLIASKGNIWTFLTDPIALPIFGLTAVIIAATIVSNVRQYPQTKALKE</sequence>
<gene>
    <name evidence="3" type="ORF">OOZ53_23595</name>
</gene>
<feature type="transmembrane region" description="Helical" evidence="1">
    <location>
        <begin position="106"/>
        <end position="128"/>
    </location>
</feature>
<feature type="transmembrane region" description="Helical" evidence="1">
    <location>
        <begin position="257"/>
        <end position="280"/>
    </location>
</feature>
<keyword evidence="1" id="KW-0472">Membrane</keyword>
<proteinExistence type="predicted"/>
<dbReference type="PANTHER" id="PTHR35342">
    <property type="entry name" value="TRICARBOXYLIC TRANSPORT PROTEIN"/>
    <property type="match status" value="1"/>
</dbReference>
<accession>A0ABT4VWC9</accession>
<dbReference type="EMBL" id="JAPJZH010000022">
    <property type="protein sequence ID" value="MDA4848362.1"/>
    <property type="molecule type" value="Genomic_DNA"/>
</dbReference>
<organism evidence="3 4">
    <name type="scientific">Hoeflea poritis</name>
    <dbReference type="NCBI Taxonomy" id="2993659"/>
    <lineage>
        <taxon>Bacteria</taxon>
        <taxon>Pseudomonadati</taxon>
        <taxon>Pseudomonadota</taxon>
        <taxon>Alphaproteobacteria</taxon>
        <taxon>Hyphomicrobiales</taxon>
        <taxon>Rhizobiaceae</taxon>
        <taxon>Hoeflea</taxon>
    </lineage>
</organism>
<keyword evidence="1" id="KW-1133">Transmembrane helix</keyword>
<dbReference type="RefSeq" id="WP_271092223.1">
    <property type="nucleotide sequence ID" value="NZ_JAPJZH010000022.1"/>
</dbReference>
<feature type="transmembrane region" description="Helical" evidence="1">
    <location>
        <begin position="164"/>
        <end position="184"/>
    </location>
</feature>
<keyword evidence="1" id="KW-0812">Transmembrane</keyword>
<keyword evidence="4" id="KW-1185">Reference proteome</keyword>
<feature type="transmembrane region" description="Helical" evidence="1">
    <location>
        <begin position="59"/>
        <end position="79"/>
    </location>
</feature>
<feature type="domain" description="DUF112" evidence="2">
    <location>
        <begin position="18"/>
        <end position="436"/>
    </location>
</feature>